<evidence type="ECO:0000256" key="3">
    <source>
        <dbReference type="ARBA" id="ARBA00022843"/>
    </source>
</evidence>
<name>A0A7R9AFW5_9CRUS</name>
<dbReference type="SMART" id="SM00182">
    <property type="entry name" value="CULLIN"/>
    <property type="match status" value="1"/>
</dbReference>
<comment type="similarity">
    <text evidence="1 4 5">Belongs to the cullin family.</text>
</comment>
<feature type="region of interest" description="Disordered" evidence="6">
    <location>
        <begin position="669"/>
        <end position="720"/>
    </location>
</feature>
<feature type="region of interest" description="Disordered" evidence="6">
    <location>
        <begin position="554"/>
        <end position="592"/>
    </location>
</feature>
<evidence type="ECO:0000313" key="8">
    <source>
        <dbReference type="EMBL" id="CAD7253507.1"/>
    </source>
</evidence>
<evidence type="ECO:0000256" key="2">
    <source>
        <dbReference type="ARBA" id="ARBA00022499"/>
    </source>
</evidence>
<dbReference type="SUPFAM" id="SSF74788">
    <property type="entry name" value="Cullin repeat-like"/>
    <property type="match status" value="2"/>
</dbReference>
<evidence type="ECO:0000256" key="5">
    <source>
        <dbReference type="RuleBase" id="RU003829"/>
    </source>
</evidence>
<organism evidence="8">
    <name type="scientific">Darwinula stevensoni</name>
    <dbReference type="NCBI Taxonomy" id="69355"/>
    <lineage>
        <taxon>Eukaryota</taxon>
        <taxon>Metazoa</taxon>
        <taxon>Ecdysozoa</taxon>
        <taxon>Arthropoda</taxon>
        <taxon>Crustacea</taxon>
        <taxon>Oligostraca</taxon>
        <taxon>Ostracoda</taxon>
        <taxon>Podocopa</taxon>
        <taxon>Podocopida</taxon>
        <taxon>Darwinulocopina</taxon>
        <taxon>Darwinuloidea</taxon>
        <taxon>Darwinulidae</taxon>
        <taxon>Darwinula</taxon>
    </lineage>
</organism>
<dbReference type="InterPro" id="IPR036317">
    <property type="entry name" value="Cullin_homology_sf"/>
</dbReference>
<protein>
    <recommendedName>
        <fullName evidence="7">Cullin family profile domain-containing protein</fullName>
    </recommendedName>
</protein>
<dbReference type="InterPro" id="IPR045093">
    <property type="entry name" value="Cullin"/>
</dbReference>
<evidence type="ECO:0000256" key="4">
    <source>
        <dbReference type="PROSITE-ProRule" id="PRU00330"/>
    </source>
</evidence>
<evidence type="ECO:0000259" key="7">
    <source>
        <dbReference type="PROSITE" id="PS50069"/>
    </source>
</evidence>
<feature type="domain" description="Cullin family profile" evidence="7">
    <location>
        <begin position="349"/>
        <end position="627"/>
    </location>
</feature>
<dbReference type="FunFam" id="1.20.1310.10:FF:000002">
    <property type="entry name" value="cullin-3 isoform X1"/>
    <property type="match status" value="1"/>
</dbReference>
<keyword evidence="3" id="KW-0832">Ubl conjugation</keyword>
<keyword evidence="2" id="KW-1017">Isopeptide bond</keyword>
<evidence type="ECO:0000256" key="6">
    <source>
        <dbReference type="SAM" id="MobiDB-lite"/>
    </source>
</evidence>
<dbReference type="InterPro" id="IPR059120">
    <property type="entry name" value="Cullin-like_AB"/>
</dbReference>
<dbReference type="InterPro" id="IPR001373">
    <property type="entry name" value="Cullin_N"/>
</dbReference>
<dbReference type="AlphaFoldDB" id="A0A7R9AFW5"/>
<proteinExistence type="inferred from homology"/>
<dbReference type="InterPro" id="IPR016159">
    <property type="entry name" value="Cullin_repeat-like_dom_sf"/>
</dbReference>
<dbReference type="OrthoDB" id="27073at2759"/>
<dbReference type="EMBL" id="LR905488">
    <property type="protein sequence ID" value="CAD7253507.1"/>
    <property type="molecule type" value="Genomic_DNA"/>
</dbReference>
<dbReference type="GO" id="GO:0031625">
    <property type="term" value="F:ubiquitin protein ligase binding"/>
    <property type="evidence" value="ECO:0007669"/>
    <property type="project" value="InterPro"/>
</dbReference>
<feature type="compositionally biased region" description="Basic and acidic residues" evidence="6">
    <location>
        <begin position="669"/>
        <end position="680"/>
    </location>
</feature>
<gene>
    <name evidence="8" type="ORF">DSTB1V02_LOCUS13256</name>
</gene>
<dbReference type="SUPFAM" id="SSF75632">
    <property type="entry name" value="Cullin homology domain"/>
    <property type="match status" value="1"/>
</dbReference>
<dbReference type="Proteomes" id="UP000677054">
    <property type="component" value="Unassembled WGS sequence"/>
</dbReference>
<dbReference type="Gene3D" id="3.30.230.130">
    <property type="entry name" value="Cullin, Chain C, Domain 2"/>
    <property type="match status" value="1"/>
</dbReference>
<dbReference type="InterPro" id="IPR016158">
    <property type="entry name" value="Cullin_homology"/>
</dbReference>
<feature type="non-terminal residue" evidence="8">
    <location>
        <position position="1"/>
    </location>
</feature>
<keyword evidence="9" id="KW-1185">Reference proteome</keyword>
<reference evidence="8" key="1">
    <citation type="submission" date="2020-11" db="EMBL/GenBank/DDBJ databases">
        <authorList>
            <person name="Tran Van P."/>
        </authorList>
    </citation>
    <scope>NUCLEOTIDE SEQUENCE</scope>
</reference>
<dbReference type="PROSITE" id="PS50069">
    <property type="entry name" value="CULLIN_2"/>
    <property type="match status" value="1"/>
</dbReference>
<evidence type="ECO:0000256" key="1">
    <source>
        <dbReference type="ARBA" id="ARBA00006019"/>
    </source>
</evidence>
<dbReference type="Gene3D" id="1.20.1310.10">
    <property type="entry name" value="Cullin Repeats"/>
    <property type="match status" value="4"/>
</dbReference>
<accession>A0A7R9AFW5</accession>
<dbReference type="Pfam" id="PF00888">
    <property type="entry name" value="Cullin"/>
    <property type="match status" value="2"/>
</dbReference>
<dbReference type="EMBL" id="CAJPEV010005971">
    <property type="protein sequence ID" value="CAG0903712.1"/>
    <property type="molecule type" value="Genomic_DNA"/>
</dbReference>
<evidence type="ECO:0000313" key="9">
    <source>
        <dbReference type="Proteomes" id="UP000677054"/>
    </source>
</evidence>
<dbReference type="PANTHER" id="PTHR11932">
    <property type="entry name" value="CULLIN"/>
    <property type="match status" value="1"/>
</dbReference>
<dbReference type="Pfam" id="PF26557">
    <property type="entry name" value="Cullin_AB"/>
    <property type="match status" value="1"/>
</dbReference>
<dbReference type="GO" id="GO:0006511">
    <property type="term" value="P:ubiquitin-dependent protein catabolic process"/>
    <property type="evidence" value="ECO:0007669"/>
    <property type="project" value="InterPro"/>
</dbReference>
<sequence>VREDLLESPPSDFLQTLTLAWTDHKISLVIMRDILSHMERVYVPQHGVEDVYGLGLTLFRDHVIKYGEIKEQLKEALSDTVARERRGEAVDRSMIRDITTMLAMLGGHIYKRVFEDPFLQQAVEFYRAKSRNFLEGGSSVREEESRTNVEKEGAIQEAEDDSRCDHMETIVEEENQRPPLESTASDIQPYIRHVRSWTEREARRASRYGVGKCALRRAMTDALILDNLDAIVAATVAPKPPSFPALQRESPEIARMLRDGSAEELRSRYDLHSSVPEGSNITAKCVSAYLRERGRALVAEAEGPVSHVQSLLDLKHQLDGLLRSSFRGDRVVEQAVARDFHHLLGLDPRSAERLSLFIDHAMRGARGMTEPEIRKVMDGTMALFRFLPEKDAFQRFYEKHLAERLLLESVSEETERSMVSRLKTECGSQFTAKLEGMLQGMAVSKAIAKELKHRVDAAGVSASQSNLFTVALWGIASVDGVVLRAGRSAGVGPDGGILAGSVCRLRVRHPCRSSHSLPGIPFYLSHHSGRKLTLQPQLGSANIYAPFFGPRREDGEAGDGGSSFARLGSRRPSPGSALSSARPDGGSVGTWGGEVGRARHHVIQMSTFQVCILMLFNDRSRISYASLTLGKATQRILNKSPKTRDIEPNDVFAINDSFTSKLFRVEIHSTKGKSDHKRIESSSQADEDEQQEIEATNIHHESCKKPPHNPLTTEVREQRKVRLLPRPVALEKRI</sequence>